<gene>
    <name evidence="6" type="ORF">SAMN05192585_11641</name>
</gene>
<evidence type="ECO:0000313" key="7">
    <source>
        <dbReference type="Proteomes" id="UP000199182"/>
    </source>
</evidence>
<dbReference type="CDD" id="cd00038">
    <property type="entry name" value="CAP_ED"/>
    <property type="match status" value="1"/>
</dbReference>
<feature type="domain" description="Cyclic nucleotide-binding" evidence="4">
    <location>
        <begin position="13"/>
        <end position="117"/>
    </location>
</feature>
<dbReference type="Proteomes" id="UP000199182">
    <property type="component" value="Unassembled WGS sequence"/>
</dbReference>
<protein>
    <submittedName>
        <fullName evidence="6">cAMP-binding domain of CRP or a regulatory subunit of cAMP-dependent protein kinases</fullName>
    </submittedName>
</protein>
<reference evidence="6 7" key="1">
    <citation type="submission" date="2016-10" db="EMBL/GenBank/DDBJ databases">
        <authorList>
            <person name="de Groot N.N."/>
        </authorList>
    </citation>
    <scope>NUCLEOTIDE SEQUENCE [LARGE SCALE GENOMIC DNA]</scope>
    <source>
        <strain evidence="6 7">CGMCC 1.5012</strain>
    </source>
</reference>
<dbReference type="PROSITE" id="PS51063">
    <property type="entry name" value="HTH_CRP_2"/>
    <property type="match status" value="1"/>
</dbReference>
<keyword evidence="2" id="KW-0238">DNA-binding</keyword>
<keyword evidence="7" id="KW-1185">Reference proteome</keyword>
<dbReference type="PROSITE" id="PS50042">
    <property type="entry name" value="CNMP_BINDING_3"/>
    <property type="match status" value="1"/>
</dbReference>
<keyword evidence="1" id="KW-0805">Transcription regulation</keyword>
<dbReference type="InterPro" id="IPR012318">
    <property type="entry name" value="HTH_CRP"/>
</dbReference>
<dbReference type="InterPro" id="IPR036390">
    <property type="entry name" value="WH_DNA-bd_sf"/>
</dbReference>
<dbReference type="EMBL" id="FNID01000016">
    <property type="protein sequence ID" value="SDN33431.1"/>
    <property type="molecule type" value="Genomic_DNA"/>
</dbReference>
<evidence type="ECO:0000313" key="6">
    <source>
        <dbReference type="EMBL" id="SDN33431.1"/>
    </source>
</evidence>
<dbReference type="Pfam" id="PF00027">
    <property type="entry name" value="cNMP_binding"/>
    <property type="match status" value="1"/>
</dbReference>
<dbReference type="InterPro" id="IPR014710">
    <property type="entry name" value="RmlC-like_jellyroll"/>
</dbReference>
<dbReference type="SUPFAM" id="SSF46785">
    <property type="entry name" value="Winged helix' DNA-binding domain"/>
    <property type="match status" value="1"/>
</dbReference>
<accession>A0A1H0AJ83</accession>
<evidence type="ECO:0000259" key="4">
    <source>
        <dbReference type="PROSITE" id="PS50042"/>
    </source>
</evidence>
<keyword evidence="6" id="KW-0418">Kinase</keyword>
<organism evidence="6 7">
    <name type="scientific">Acetanaerobacterium elongatum</name>
    <dbReference type="NCBI Taxonomy" id="258515"/>
    <lineage>
        <taxon>Bacteria</taxon>
        <taxon>Bacillati</taxon>
        <taxon>Bacillota</taxon>
        <taxon>Clostridia</taxon>
        <taxon>Eubacteriales</taxon>
        <taxon>Oscillospiraceae</taxon>
        <taxon>Acetanaerobacterium</taxon>
    </lineage>
</organism>
<dbReference type="AlphaFoldDB" id="A0A1H0AJ83"/>
<dbReference type="SUPFAM" id="SSF51206">
    <property type="entry name" value="cAMP-binding domain-like"/>
    <property type="match status" value="1"/>
</dbReference>
<dbReference type="Pfam" id="PF13545">
    <property type="entry name" value="HTH_Crp_2"/>
    <property type="match status" value="1"/>
</dbReference>
<feature type="domain" description="HTH crp-type" evidence="5">
    <location>
        <begin position="154"/>
        <end position="220"/>
    </location>
</feature>
<keyword evidence="3" id="KW-0804">Transcription</keyword>
<dbReference type="GO" id="GO:0006355">
    <property type="term" value="P:regulation of DNA-templated transcription"/>
    <property type="evidence" value="ECO:0007669"/>
    <property type="project" value="InterPro"/>
</dbReference>
<dbReference type="InterPro" id="IPR000595">
    <property type="entry name" value="cNMP-bd_dom"/>
</dbReference>
<evidence type="ECO:0000256" key="3">
    <source>
        <dbReference type="ARBA" id="ARBA00023163"/>
    </source>
</evidence>
<evidence type="ECO:0000256" key="2">
    <source>
        <dbReference type="ARBA" id="ARBA00023125"/>
    </source>
</evidence>
<dbReference type="InterPro" id="IPR018490">
    <property type="entry name" value="cNMP-bd_dom_sf"/>
</dbReference>
<dbReference type="GO" id="GO:0003677">
    <property type="term" value="F:DNA binding"/>
    <property type="evidence" value="ECO:0007669"/>
    <property type="project" value="UniProtKB-KW"/>
</dbReference>
<sequence length="220" mass="25353">MKDFFEVLKHSPLFYHISLSEFETMHSCIGARVQRFSKNEIILLTGNRVDFIGIVLSGSVKILNETADGDVSIDAILFESEMFAESLACAEITHSPVTVMAAEDCEVMFFDYKKVIRSCNSACSFHSRLVENMLLIMAQKNLMQKEKIAILSSHSLRERLLIFLQLQRKHYGSSRFEIPYNREELAEYLCVNRSTMSSELSKMRDEGLIKFEKNRFELII</sequence>
<evidence type="ECO:0000259" key="5">
    <source>
        <dbReference type="PROSITE" id="PS51063"/>
    </source>
</evidence>
<proteinExistence type="predicted"/>
<keyword evidence="6" id="KW-0808">Transferase</keyword>
<dbReference type="Gene3D" id="2.60.120.10">
    <property type="entry name" value="Jelly Rolls"/>
    <property type="match status" value="1"/>
</dbReference>
<evidence type="ECO:0000256" key="1">
    <source>
        <dbReference type="ARBA" id="ARBA00023015"/>
    </source>
</evidence>
<dbReference type="GO" id="GO:0016301">
    <property type="term" value="F:kinase activity"/>
    <property type="evidence" value="ECO:0007669"/>
    <property type="project" value="UniProtKB-KW"/>
</dbReference>
<dbReference type="RefSeq" id="WP_162840362.1">
    <property type="nucleotide sequence ID" value="NZ_FNID01000016.1"/>
</dbReference>
<dbReference type="STRING" id="258515.SAMN05192585_11641"/>
<name>A0A1H0AJ83_9FIRM</name>